<reference evidence="1 2" key="1">
    <citation type="journal article" date="2018" name="Front. Plant Sci.">
        <title>Red Clover (Trifolium pratense) and Zigzag Clover (T. medium) - A Picture of Genomic Similarities and Differences.</title>
        <authorList>
            <person name="Dluhosova J."/>
            <person name="Istvanek J."/>
            <person name="Nedelnik J."/>
            <person name="Repkova J."/>
        </authorList>
    </citation>
    <scope>NUCLEOTIDE SEQUENCE [LARGE SCALE GENOMIC DNA]</scope>
    <source>
        <strain evidence="2">cv. 10/8</strain>
        <tissue evidence="1">Leaf</tissue>
    </source>
</reference>
<keyword evidence="2" id="KW-1185">Reference proteome</keyword>
<evidence type="ECO:0000313" key="2">
    <source>
        <dbReference type="Proteomes" id="UP000265520"/>
    </source>
</evidence>
<sequence length="31" mass="3243">VCYALCGTGEAAPQVLSSCEDRLDNLQVSCP</sequence>
<proteinExistence type="predicted"/>
<dbReference type="AlphaFoldDB" id="A0A392RPD3"/>
<evidence type="ECO:0000313" key="1">
    <source>
        <dbReference type="EMBL" id="MCI38518.1"/>
    </source>
</evidence>
<feature type="non-terminal residue" evidence="1">
    <location>
        <position position="1"/>
    </location>
</feature>
<accession>A0A392RPD3</accession>
<organism evidence="1 2">
    <name type="scientific">Trifolium medium</name>
    <dbReference type="NCBI Taxonomy" id="97028"/>
    <lineage>
        <taxon>Eukaryota</taxon>
        <taxon>Viridiplantae</taxon>
        <taxon>Streptophyta</taxon>
        <taxon>Embryophyta</taxon>
        <taxon>Tracheophyta</taxon>
        <taxon>Spermatophyta</taxon>
        <taxon>Magnoliopsida</taxon>
        <taxon>eudicotyledons</taxon>
        <taxon>Gunneridae</taxon>
        <taxon>Pentapetalae</taxon>
        <taxon>rosids</taxon>
        <taxon>fabids</taxon>
        <taxon>Fabales</taxon>
        <taxon>Fabaceae</taxon>
        <taxon>Papilionoideae</taxon>
        <taxon>50 kb inversion clade</taxon>
        <taxon>NPAAA clade</taxon>
        <taxon>Hologalegina</taxon>
        <taxon>IRL clade</taxon>
        <taxon>Trifolieae</taxon>
        <taxon>Trifolium</taxon>
    </lineage>
</organism>
<name>A0A392RPD3_9FABA</name>
<comment type="caution">
    <text evidence="1">The sequence shown here is derived from an EMBL/GenBank/DDBJ whole genome shotgun (WGS) entry which is preliminary data.</text>
</comment>
<protein>
    <submittedName>
        <fullName evidence="1">Uncharacterized protein</fullName>
    </submittedName>
</protein>
<dbReference type="EMBL" id="LXQA010256787">
    <property type="protein sequence ID" value="MCI38518.1"/>
    <property type="molecule type" value="Genomic_DNA"/>
</dbReference>
<dbReference type="Proteomes" id="UP000265520">
    <property type="component" value="Unassembled WGS sequence"/>
</dbReference>